<dbReference type="GO" id="GO:0016020">
    <property type="term" value="C:membrane"/>
    <property type="evidence" value="ECO:0007669"/>
    <property type="project" value="UniProtKB-SubCell"/>
</dbReference>
<dbReference type="RefSeq" id="WP_120643070.1">
    <property type="nucleotide sequence ID" value="NZ_RAWB01000072.1"/>
</dbReference>
<name>A0A3A8Q9J0_9BACT</name>
<dbReference type="PANTHER" id="PTHR12778">
    <property type="entry name" value="SOLUTE CARRIER FAMILY 33 ACETYL-COA TRANSPORTER -RELATED"/>
    <property type="match status" value="1"/>
</dbReference>
<keyword evidence="3 6" id="KW-0812">Transmembrane</keyword>
<dbReference type="EMBL" id="RAWB01000072">
    <property type="protein sequence ID" value="RKH62875.1"/>
    <property type="molecule type" value="Genomic_DNA"/>
</dbReference>
<evidence type="ECO:0000256" key="6">
    <source>
        <dbReference type="SAM" id="Phobius"/>
    </source>
</evidence>
<evidence type="ECO:0000313" key="8">
    <source>
        <dbReference type="Proteomes" id="UP000272888"/>
    </source>
</evidence>
<evidence type="ECO:0000256" key="4">
    <source>
        <dbReference type="ARBA" id="ARBA00022989"/>
    </source>
</evidence>
<feature type="transmembrane region" description="Helical" evidence="6">
    <location>
        <begin position="385"/>
        <end position="403"/>
    </location>
</feature>
<dbReference type="InterPro" id="IPR004752">
    <property type="entry name" value="AmpG_permease/AT-1"/>
</dbReference>
<evidence type="ECO:0000256" key="2">
    <source>
        <dbReference type="ARBA" id="ARBA00022448"/>
    </source>
</evidence>
<dbReference type="GO" id="GO:0008521">
    <property type="term" value="F:acetyl-CoA transmembrane transporter activity"/>
    <property type="evidence" value="ECO:0007669"/>
    <property type="project" value="InterPro"/>
</dbReference>
<feature type="transmembrane region" description="Helical" evidence="6">
    <location>
        <begin position="351"/>
        <end position="373"/>
    </location>
</feature>
<feature type="transmembrane region" description="Helical" evidence="6">
    <location>
        <begin position="255"/>
        <end position="281"/>
    </location>
</feature>
<dbReference type="Pfam" id="PF13000">
    <property type="entry name" value="Acatn"/>
    <property type="match status" value="1"/>
</dbReference>
<dbReference type="GO" id="GO:0035348">
    <property type="term" value="P:acetyl-CoA transmembrane transport"/>
    <property type="evidence" value="ECO:0007669"/>
    <property type="project" value="InterPro"/>
</dbReference>
<evidence type="ECO:0000256" key="1">
    <source>
        <dbReference type="ARBA" id="ARBA00004141"/>
    </source>
</evidence>
<dbReference type="PANTHER" id="PTHR12778:SF10">
    <property type="entry name" value="MAJOR FACILITATOR SUPERFAMILY DOMAIN-CONTAINING PROTEIN 3"/>
    <property type="match status" value="1"/>
</dbReference>
<comment type="caution">
    <text evidence="7">The sequence shown here is derived from an EMBL/GenBank/DDBJ whole genome shotgun (WGS) entry which is preliminary data.</text>
</comment>
<reference evidence="8" key="1">
    <citation type="submission" date="2018-09" db="EMBL/GenBank/DDBJ databases">
        <authorList>
            <person name="Livingstone P.G."/>
            <person name="Whitworth D.E."/>
        </authorList>
    </citation>
    <scope>NUCLEOTIDE SEQUENCE [LARGE SCALE GENOMIC DNA]</scope>
    <source>
        <strain evidence="8">CA051B</strain>
    </source>
</reference>
<dbReference type="CDD" id="cd17485">
    <property type="entry name" value="MFS_MFSD3"/>
    <property type="match status" value="1"/>
</dbReference>
<keyword evidence="8" id="KW-1185">Reference proteome</keyword>
<dbReference type="InterPro" id="IPR036259">
    <property type="entry name" value="MFS_trans_sf"/>
</dbReference>
<feature type="transmembrane region" description="Helical" evidence="6">
    <location>
        <begin position="215"/>
        <end position="235"/>
    </location>
</feature>
<proteinExistence type="predicted"/>
<accession>A0A3A8Q9J0</accession>
<protein>
    <submittedName>
        <fullName evidence="7">MFS transporter</fullName>
    </submittedName>
</protein>
<evidence type="ECO:0000313" key="7">
    <source>
        <dbReference type="EMBL" id="RKH62875.1"/>
    </source>
</evidence>
<gene>
    <name evidence="7" type="ORF">D7V93_09425</name>
</gene>
<sequence length="416" mass="44364">MRRFPSRLWLLCALYFVQGLPFGFQVTALPVYLRTRGVSLAALGFAGALSLPWMLKALWAPLVDRYGSARVGRRRSWILPMQAGLAIACAGAALAADRDSLPLLLGLIFVMNLFAATQDIAVDGFAVDLLRPEELGLGNTAQVVGYKLGMLTGGGLLVWASSRIGWSGLFWVMSALCLSVFTLVLFVREPPPREEEEGPDAPKLDWAQLFSRLKAALTVPGTGWLLLFIGTYKLGETMSDVLYKPFLVDAGYTPAQIGLWVGTWGTAASLLGSTCGGLLAARLPLLRAVALTGALRLIPLAGRWVLTQVGVSDAGVLGVTLTEELFGGALTTVMFAFMMSRTDRRIGATHYTLLASMEVAGKAPAGPLAGLLADPKFGNWGYTNVFLLGVALSAAFLVLLAPLRRRAPAPTPQSVA</sequence>
<comment type="subcellular location">
    <subcellularLocation>
        <location evidence="1">Membrane</location>
        <topology evidence="1">Multi-pass membrane protein</topology>
    </subcellularLocation>
</comment>
<evidence type="ECO:0000256" key="5">
    <source>
        <dbReference type="ARBA" id="ARBA00023136"/>
    </source>
</evidence>
<feature type="transmembrane region" description="Helical" evidence="6">
    <location>
        <begin position="101"/>
        <end position="122"/>
    </location>
</feature>
<dbReference type="Proteomes" id="UP000272888">
    <property type="component" value="Unassembled WGS sequence"/>
</dbReference>
<evidence type="ECO:0000256" key="3">
    <source>
        <dbReference type="ARBA" id="ARBA00022692"/>
    </source>
</evidence>
<feature type="transmembrane region" description="Helical" evidence="6">
    <location>
        <begin position="288"/>
        <end position="306"/>
    </location>
</feature>
<keyword evidence="5 6" id="KW-0472">Membrane</keyword>
<keyword evidence="2" id="KW-0813">Transport</keyword>
<feature type="transmembrane region" description="Helical" evidence="6">
    <location>
        <begin position="143"/>
        <end position="162"/>
    </location>
</feature>
<feature type="transmembrane region" description="Helical" evidence="6">
    <location>
        <begin position="168"/>
        <end position="187"/>
    </location>
</feature>
<feature type="transmembrane region" description="Helical" evidence="6">
    <location>
        <begin position="318"/>
        <end position="339"/>
    </location>
</feature>
<organism evidence="7 8">
    <name type="scientific">Corallococcus llansteffanensis</name>
    <dbReference type="NCBI Taxonomy" id="2316731"/>
    <lineage>
        <taxon>Bacteria</taxon>
        <taxon>Pseudomonadati</taxon>
        <taxon>Myxococcota</taxon>
        <taxon>Myxococcia</taxon>
        <taxon>Myxococcales</taxon>
        <taxon>Cystobacterineae</taxon>
        <taxon>Myxococcaceae</taxon>
        <taxon>Corallococcus</taxon>
    </lineage>
</organism>
<dbReference type="Gene3D" id="1.20.1250.20">
    <property type="entry name" value="MFS general substrate transporter like domains"/>
    <property type="match status" value="1"/>
</dbReference>
<dbReference type="AlphaFoldDB" id="A0A3A8Q9J0"/>
<keyword evidence="4 6" id="KW-1133">Transmembrane helix</keyword>
<dbReference type="SUPFAM" id="SSF103473">
    <property type="entry name" value="MFS general substrate transporter"/>
    <property type="match status" value="1"/>
</dbReference>
<feature type="transmembrane region" description="Helical" evidence="6">
    <location>
        <begin position="38"/>
        <end position="55"/>
    </location>
</feature>
<dbReference type="InterPro" id="IPR024371">
    <property type="entry name" value="AcetylCoA_trans_1-like"/>
</dbReference>
<feature type="transmembrane region" description="Helical" evidence="6">
    <location>
        <begin position="76"/>
        <end position="95"/>
    </location>
</feature>